<evidence type="ECO:0000313" key="2">
    <source>
        <dbReference type="EMBL" id="MBT1699120.1"/>
    </source>
</evidence>
<dbReference type="GO" id="GO:0003677">
    <property type="term" value="F:DNA binding"/>
    <property type="evidence" value="ECO:0007669"/>
    <property type="project" value="InterPro"/>
</dbReference>
<dbReference type="InterPro" id="IPR001387">
    <property type="entry name" value="Cro/C1-type_HTH"/>
</dbReference>
<gene>
    <name evidence="2" type="ORF">KK083_19650</name>
</gene>
<dbReference type="SUPFAM" id="SSF47413">
    <property type="entry name" value="lambda repressor-like DNA-binding domains"/>
    <property type="match status" value="1"/>
</dbReference>
<proteinExistence type="predicted"/>
<protein>
    <submittedName>
        <fullName evidence="2">Helix-turn-helix domain-containing protein</fullName>
    </submittedName>
</protein>
<evidence type="ECO:0000313" key="3">
    <source>
        <dbReference type="Proteomes" id="UP001319200"/>
    </source>
</evidence>
<name>A0AAP2DMK4_9BACT</name>
<comment type="caution">
    <text evidence="2">The sequence shown here is derived from an EMBL/GenBank/DDBJ whole genome shotgun (WGS) entry which is preliminary data.</text>
</comment>
<sequence length="82" mass="9190">MTRIGEFLSQKSVNRASVSRKTGIGKTRLNELSNNETTKLRADELYLIALATGTKPAELLEFVCGHLQLQEDTKVDGRRKNK</sequence>
<dbReference type="Proteomes" id="UP001319200">
    <property type="component" value="Unassembled WGS sequence"/>
</dbReference>
<reference evidence="2 3" key="1">
    <citation type="submission" date="2021-05" db="EMBL/GenBank/DDBJ databases">
        <title>A Polyphasic approach of four new species of the genus Ohtaekwangia: Ohtaekwangia histidinii sp. nov., Ohtaekwangia cretensis sp. nov., Ohtaekwangia indiensis sp. nov., Ohtaekwangia reichenbachii sp. nov. from diverse environment.</title>
        <authorList>
            <person name="Octaviana S."/>
        </authorList>
    </citation>
    <scope>NUCLEOTIDE SEQUENCE [LARGE SCALE GENOMIC DNA]</scope>
    <source>
        <strain evidence="2 3">PWU4</strain>
    </source>
</reference>
<accession>A0AAP2DMK4</accession>
<dbReference type="Pfam" id="PF13443">
    <property type="entry name" value="HTH_26"/>
    <property type="match status" value="1"/>
</dbReference>
<dbReference type="EMBL" id="JAHESF010000021">
    <property type="protein sequence ID" value="MBT1699120.1"/>
    <property type="molecule type" value="Genomic_DNA"/>
</dbReference>
<evidence type="ECO:0000259" key="1">
    <source>
        <dbReference type="Pfam" id="PF13443"/>
    </source>
</evidence>
<keyword evidence="3" id="KW-1185">Reference proteome</keyword>
<dbReference type="InterPro" id="IPR010982">
    <property type="entry name" value="Lambda_DNA-bd_dom_sf"/>
</dbReference>
<organism evidence="2 3">
    <name type="scientific">Chryseosolibacter histidini</name>
    <dbReference type="NCBI Taxonomy" id="2782349"/>
    <lineage>
        <taxon>Bacteria</taxon>
        <taxon>Pseudomonadati</taxon>
        <taxon>Bacteroidota</taxon>
        <taxon>Cytophagia</taxon>
        <taxon>Cytophagales</taxon>
        <taxon>Chryseotaleaceae</taxon>
        <taxon>Chryseosolibacter</taxon>
    </lineage>
</organism>
<dbReference type="AlphaFoldDB" id="A0AAP2DMK4"/>
<dbReference type="RefSeq" id="WP_254166649.1">
    <property type="nucleotide sequence ID" value="NZ_JAHESF010000021.1"/>
</dbReference>
<feature type="domain" description="HTH cro/C1-type" evidence="1">
    <location>
        <begin position="3"/>
        <end position="64"/>
    </location>
</feature>